<keyword evidence="1" id="KW-0812">Transmembrane</keyword>
<feature type="transmembrane region" description="Helical" evidence="1">
    <location>
        <begin position="127"/>
        <end position="148"/>
    </location>
</feature>
<evidence type="ECO:0000259" key="2">
    <source>
        <dbReference type="Pfam" id="PF01757"/>
    </source>
</evidence>
<protein>
    <recommendedName>
        <fullName evidence="2">Acyltransferase 3 domain-containing protein</fullName>
    </recommendedName>
</protein>
<keyword evidence="1" id="KW-0472">Membrane</keyword>
<comment type="caution">
    <text evidence="3">The sequence shown here is derived from an EMBL/GenBank/DDBJ whole genome shotgun (WGS) entry which is preliminary data.</text>
</comment>
<evidence type="ECO:0000256" key="1">
    <source>
        <dbReference type="SAM" id="Phobius"/>
    </source>
</evidence>
<dbReference type="EMBL" id="CAJPDQ010000002">
    <property type="protein sequence ID" value="CAF9905023.1"/>
    <property type="molecule type" value="Genomic_DNA"/>
</dbReference>
<keyword evidence="1" id="KW-1133">Transmembrane helix</keyword>
<sequence length="314" mass="35529">MARNGDAYWLYTYTPRMSWTWGASIDDLFSALAATWALKSINPYDQPQWALVYLLMGSMFCFCALLITLHLASFWRVVVLIILGLWSLDWSQKNGDPVVGFTIFFGMVLAEFALSDLPSQMASKSWFLSPLLVLSGLFFMSMPTDFVHQAKWSWYLEKLGEKIFPAYSEIARELASTGAIILVSGIIISPHLREFLSQPPLLWLGKVSFPLYLLHGLFMRTMLGWLTFTGQEPQAFEVEGGTVHRYAQPSEFRIWIAIILSIGTMLLASHYWSDNIEPVFGTITKKAEEIMFDKGIGDRATANGSRPVLPVRKD</sequence>
<dbReference type="Proteomes" id="UP000664169">
    <property type="component" value="Unassembled WGS sequence"/>
</dbReference>
<name>A0A8H3EI72_9LECA</name>
<evidence type="ECO:0000313" key="4">
    <source>
        <dbReference type="Proteomes" id="UP000664169"/>
    </source>
</evidence>
<feature type="transmembrane region" description="Helical" evidence="1">
    <location>
        <begin position="50"/>
        <end position="67"/>
    </location>
</feature>
<proteinExistence type="predicted"/>
<gene>
    <name evidence="3" type="ORF">GOMPHAMPRED_003013</name>
</gene>
<feature type="transmembrane region" description="Helical" evidence="1">
    <location>
        <begin position="254"/>
        <end position="272"/>
    </location>
</feature>
<feature type="transmembrane region" description="Helical" evidence="1">
    <location>
        <begin position="98"/>
        <end position="115"/>
    </location>
</feature>
<accession>A0A8H3EI72</accession>
<dbReference type="InterPro" id="IPR002656">
    <property type="entry name" value="Acyl_transf_3_dom"/>
</dbReference>
<dbReference type="Pfam" id="PF01757">
    <property type="entry name" value="Acyl_transf_3"/>
    <property type="match status" value="1"/>
</dbReference>
<dbReference type="GO" id="GO:0016747">
    <property type="term" value="F:acyltransferase activity, transferring groups other than amino-acyl groups"/>
    <property type="evidence" value="ECO:0007669"/>
    <property type="project" value="InterPro"/>
</dbReference>
<dbReference type="OrthoDB" id="5405781at2759"/>
<reference evidence="3" key="1">
    <citation type="submission" date="2021-03" db="EMBL/GenBank/DDBJ databases">
        <authorList>
            <person name="Tagirdzhanova G."/>
        </authorList>
    </citation>
    <scope>NUCLEOTIDE SEQUENCE</scope>
</reference>
<dbReference type="AlphaFoldDB" id="A0A8H3EI72"/>
<organism evidence="3 4">
    <name type="scientific">Gomphillus americanus</name>
    <dbReference type="NCBI Taxonomy" id="1940652"/>
    <lineage>
        <taxon>Eukaryota</taxon>
        <taxon>Fungi</taxon>
        <taxon>Dikarya</taxon>
        <taxon>Ascomycota</taxon>
        <taxon>Pezizomycotina</taxon>
        <taxon>Lecanoromycetes</taxon>
        <taxon>OSLEUM clade</taxon>
        <taxon>Ostropomycetidae</taxon>
        <taxon>Ostropales</taxon>
        <taxon>Graphidaceae</taxon>
        <taxon>Gomphilloideae</taxon>
        <taxon>Gomphillus</taxon>
    </lineage>
</organism>
<evidence type="ECO:0000313" key="3">
    <source>
        <dbReference type="EMBL" id="CAF9905023.1"/>
    </source>
</evidence>
<keyword evidence="4" id="KW-1185">Reference proteome</keyword>
<feature type="domain" description="Acyltransferase 3" evidence="2">
    <location>
        <begin position="21"/>
        <end position="268"/>
    </location>
</feature>